<dbReference type="EMBL" id="AP012057">
    <property type="protein sequence ID" value="BAN04067.1"/>
    <property type="molecule type" value="Genomic_DNA"/>
</dbReference>
<dbReference type="PANTHER" id="PTHR42877">
    <property type="entry name" value="L-ORNITHINE N(5)-MONOOXYGENASE-RELATED"/>
    <property type="match status" value="1"/>
</dbReference>
<dbReference type="InterPro" id="IPR036188">
    <property type="entry name" value="FAD/NAD-bd_sf"/>
</dbReference>
<name>A0A6C7EBE7_ILUCY</name>
<dbReference type="KEGG" id="aym:YM304_37530"/>
<dbReference type="Gene3D" id="3.50.50.60">
    <property type="entry name" value="FAD/NAD(P)-binding domain"/>
    <property type="match status" value="2"/>
</dbReference>
<dbReference type="SUPFAM" id="SSF51905">
    <property type="entry name" value="FAD/NAD(P)-binding domain"/>
    <property type="match status" value="1"/>
</dbReference>
<keyword evidence="2" id="KW-1185">Reference proteome</keyword>
<accession>A0A6C7EBE7</accession>
<dbReference type="AlphaFoldDB" id="A0A6C7EBE7"/>
<dbReference type="PANTHER" id="PTHR42877:SF4">
    <property type="entry name" value="FAD_NAD(P)-BINDING DOMAIN-CONTAINING PROTEIN-RELATED"/>
    <property type="match status" value="1"/>
</dbReference>
<evidence type="ECO:0000313" key="1">
    <source>
        <dbReference type="EMBL" id="BAN04067.1"/>
    </source>
</evidence>
<dbReference type="GO" id="GO:0004497">
    <property type="term" value="F:monooxygenase activity"/>
    <property type="evidence" value="ECO:0007669"/>
    <property type="project" value="UniProtKB-KW"/>
</dbReference>
<dbReference type="RefSeq" id="WP_015443314.1">
    <property type="nucleotide sequence ID" value="NC_020520.1"/>
</dbReference>
<dbReference type="OrthoDB" id="5168853at2"/>
<sequence>MGIESNAASRADQLATAIEAAGDYRVLLMSLVHLTGDTTWLEPPFTPARDVNLIADPHAGLDDDARARIREAIIGLVTDGPTEPAIIDPGDELMLRMMRVCLGEQVAEEYALMMREDLGFTGRDVEPPTLPDDSGDPIVAIVGAGVSGLALGAVLTRLGVPYVIIEKSTDVGGTWWDNRYPGCGVDTPNHAYSFSHGDRYDWSRYFSPRDEIADYLQRCADDFAVRPNIRFGTSVVGATWDDDAKRWHVATSDGDTLTVRVFVSAIGVLNVPKPPAIDGLDDFEGPLFHTARWPDDIDLTGKDVAVVGTGASAMQLVPSIAEQVGRLTVYQRSPQWARPVDGYGSEIPEPGRWLLKSIPFYAEWFRFVMSWRYGDGLLPLLRRDPDWEHPDRSVNRSNDRHRQQMTDHLLAELDGRPDLVEKCLPDYPPFGKRILLDNGWFRTVCRDDVELVTDPISHITADAIETRDGQHRRHDVIITATGFETTQLTARLGVRGVDGVDLADVWADQDPRAHIGITVPGFPNMFVMLGPNTGLGHGGSTVFMSECQARYISACVAQMLDDGIDAIEVRREVHDAYNARVDAEHAELIWTHPGMTNWYRNQHGRITALSPWRLVDYWAMTHDPDLAEFDLTRT</sequence>
<keyword evidence="1" id="KW-0503">Monooxygenase</keyword>
<dbReference type="Pfam" id="PF13738">
    <property type="entry name" value="Pyr_redox_3"/>
    <property type="match status" value="1"/>
</dbReference>
<evidence type="ECO:0000313" key="2">
    <source>
        <dbReference type="Proteomes" id="UP000011863"/>
    </source>
</evidence>
<reference evidence="1 2" key="1">
    <citation type="journal article" date="2013" name="Int. J. Syst. Evol. Microbiol.">
        <title>Ilumatobacter nonamiense sp. nov. and Ilumatobacter coccineum sp. nov., isolated from seashore sand.</title>
        <authorList>
            <person name="Matsumoto A."/>
            <person name="Kasai H."/>
            <person name="Matsuo Y."/>
            <person name="Shizuri Y."/>
            <person name="Ichikawa N."/>
            <person name="Fujita N."/>
            <person name="Omura S."/>
            <person name="Takahashi Y."/>
        </authorList>
    </citation>
    <scope>NUCLEOTIDE SEQUENCE [LARGE SCALE GENOMIC DNA]</scope>
    <source>
        <strain evidence="2">NBRC 103263 / KCTC 29153 / YM16-304</strain>
    </source>
</reference>
<organism evidence="1 2">
    <name type="scientific">Ilumatobacter coccineus (strain NBRC 103263 / KCTC 29153 / YM16-304)</name>
    <dbReference type="NCBI Taxonomy" id="1313172"/>
    <lineage>
        <taxon>Bacteria</taxon>
        <taxon>Bacillati</taxon>
        <taxon>Actinomycetota</taxon>
        <taxon>Acidimicrobiia</taxon>
        <taxon>Acidimicrobiales</taxon>
        <taxon>Ilumatobacteraceae</taxon>
        <taxon>Ilumatobacter</taxon>
    </lineage>
</organism>
<dbReference type="InterPro" id="IPR051209">
    <property type="entry name" value="FAD-bind_Monooxygenase_sf"/>
</dbReference>
<proteinExistence type="predicted"/>
<keyword evidence="1" id="KW-0560">Oxidoreductase</keyword>
<protein>
    <submittedName>
        <fullName evidence="1">Flavin-containing monooxygenase</fullName>
    </submittedName>
</protein>
<dbReference type="Proteomes" id="UP000011863">
    <property type="component" value="Chromosome"/>
</dbReference>
<gene>
    <name evidence="1" type="ORF">YM304_37530</name>
</gene>